<organism evidence="2 3">
    <name type="scientific">Gossypium australe</name>
    <dbReference type="NCBI Taxonomy" id="47621"/>
    <lineage>
        <taxon>Eukaryota</taxon>
        <taxon>Viridiplantae</taxon>
        <taxon>Streptophyta</taxon>
        <taxon>Embryophyta</taxon>
        <taxon>Tracheophyta</taxon>
        <taxon>Spermatophyta</taxon>
        <taxon>Magnoliopsida</taxon>
        <taxon>eudicotyledons</taxon>
        <taxon>Gunneridae</taxon>
        <taxon>Pentapetalae</taxon>
        <taxon>rosids</taxon>
        <taxon>malvids</taxon>
        <taxon>Malvales</taxon>
        <taxon>Malvaceae</taxon>
        <taxon>Malvoideae</taxon>
        <taxon>Gossypium</taxon>
    </lineage>
</organism>
<keyword evidence="3" id="KW-1185">Reference proteome</keyword>
<evidence type="ECO:0000313" key="2">
    <source>
        <dbReference type="EMBL" id="KAA3462989.1"/>
    </source>
</evidence>
<keyword evidence="2" id="KW-0418">Kinase</keyword>
<dbReference type="Proteomes" id="UP000325315">
    <property type="component" value="Unassembled WGS sequence"/>
</dbReference>
<reference evidence="3" key="1">
    <citation type="journal article" date="2019" name="Plant Biotechnol. J.">
        <title>Genome sequencing of the Australian wild diploid species Gossypium australe highlights disease resistance and delayed gland morphogenesis.</title>
        <authorList>
            <person name="Cai Y."/>
            <person name="Cai X."/>
            <person name="Wang Q."/>
            <person name="Wang P."/>
            <person name="Zhang Y."/>
            <person name="Cai C."/>
            <person name="Xu Y."/>
            <person name="Wang K."/>
            <person name="Zhou Z."/>
            <person name="Wang C."/>
            <person name="Geng S."/>
            <person name="Li B."/>
            <person name="Dong Q."/>
            <person name="Hou Y."/>
            <person name="Wang H."/>
            <person name="Ai P."/>
            <person name="Liu Z."/>
            <person name="Yi F."/>
            <person name="Sun M."/>
            <person name="An G."/>
            <person name="Cheng J."/>
            <person name="Zhang Y."/>
            <person name="Shi Q."/>
            <person name="Xie Y."/>
            <person name="Shi X."/>
            <person name="Chang Y."/>
            <person name="Huang F."/>
            <person name="Chen Y."/>
            <person name="Hong S."/>
            <person name="Mi L."/>
            <person name="Sun Q."/>
            <person name="Zhang L."/>
            <person name="Zhou B."/>
            <person name="Peng R."/>
            <person name="Zhang X."/>
            <person name="Liu F."/>
        </authorList>
    </citation>
    <scope>NUCLEOTIDE SEQUENCE [LARGE SCALE GENOMIC DNA]</scope>
    <source>
        <strain evidence="3">cv. PA1801</strain>
    </source>
</reference>
<keyword evidence="2" id="KW-0808">Transferase</keyword>
<evidence type="ECO:0000259" key="1">
    <source>
        <dbReference type="Pfam" id="PF00294"/>
    </source>
</evidence>
<comment type="caution">
    <text evidence="2">The sequence shown here is derived from an EMBL/GenBank/DDBJ whole genome shotgun (WGS) entry which is preliminary data.</text>
</comment>
<dbReference type="Gene3D" id="3.40.1190.20">
    <property type="match status" value="1"/>
</dbReference>
<dbReference type="AlphaFoldDB" id="A0A5B6V1G7"/>
<sequence length="100" mass="10570">MYSDFKVPDRSPNFLAMHCPALPASVVRLTGAGDCLVGGMLASLSIGLDMMQSVAIGIAATKALVEVDSNVPSQLSLPTITYKELGRALFSETIIQSLTR</sequence>
<evidence type="ECO:0000313" key="3">
    <source>
        <dbReference type="Proteomes" id="UP000325315"/>
    </source>
</evidence>
<name>A0A5B6V1G7_9ROSI</name>
<dbReference type="SUPFAM" id="SSF53613">
    <property type="entry name" value="Ribokinase-like"/>
    <property type="match status" value="1"/>
</dbReference>
<dbReference type="InterPro" id="IPR011611">
    <property type="entry name" value="PfkB_dom"/>
</dbReference>
<feature type="domain" description="Carbohydrate kinase PfkB" evidence="1">
    <location>
        <begin position="17"/>
        <end position="66"/>
    </location>
</feature>
<dbReference type="GO" id="GO:0016301">
    <property type="term" value="F:kinase activity"/>
    <property type="evidence" value="ECO:0007669"/>
    <property type="project" value="UniProtKB-KW"/>
</dbReference>
<dbReference type="InterPro" id="IPR029056">
    <property type="entry name" value="Ribokinase-like"/>
</dbReference>
<protein>
    <submittedName>
        <fullName evidence="2">Putative sugar kinase YeiI isoform X2</fullName>
    </submittedName>
</protein>
<dbReference type="Pfam" id="PF00294">
    <property type="entry name" value="PfkB"/>
    <property type="match status" value="1"/>
</dbReference>
<gene>
    <name evidence="2" type="ORF">EPI10_029421</name>
</gene>
<proteinExistence type="predicted"/>
<accession>A0A5B6V1G7</accession>
<dbReference type="OrthoDB" id="198885at2759"/>
<dbReference type="EMBL" id="SMMG02000009">
    <property type="protein sequence ID" value="KAA3462989.1"/>
    <property type="molecule type" value="Genomic_DNA"/>
</dbReference>